<sequence>MTALVALSTVVLLSGCVAAEAAPAPAPASTPSASPSPEPTTPAVLPKPVAAFGGDCAAVFGDAGGATLTVGATALPIEPAALTGPARTISVIGGFRCSGRDVGSGDSIGATVVPAAAIADRAPAQPITCSESDSGSGMQRECWATVVVGGYAMSARANAGPGSSFDLEAAIDTLSVRLSAAAEREAPVAIASPAGMWAHRTDCEPIADAAAAVLGDAVTGRADRTTSAGPGMDVDFAAYDAGGWGTCILSSETGDPTKDLAVLYLPGAGWALEESLSDGSATPTEVDGAVLAGIVNAESGDQAGRGIAVTDGVNLLFVTTRDLNALAPTEAVAAAILAAS</sequence>
<proteinExistence type="predicted"/>
<keyword evidence="2" id="KW-0732">Signal</keyword>
<dbReference type="Proteomes" id="UP001499954">
    <property type="component" value="Unassembled WGS sequence"/>
</dbReference>
<evidence type="ECO:0000313" key="3">
    <source>
        <dbReference type="EMBL" id="GAA1944762.1"/>
    </source>
</evidence>
<comment type="caution">
    <text evidence="3">The sequence shown here is derived from an EMBL/GenBank/DDBJ whole genome shotgun (WGS) entry which is preliminary data.</text>
</comment>
<feature type="chain" id="PRO_5046608513" evidence="2">
    <location>
        <begin position="22"/>
        <end position="340"/>
    </location>
</feature>
<name>A0ABN2Q567_9MICO</name>
<feature type="compositionally biased region" description="Pro residues" evidence="1">
    <location>
        <begin position="24"/>
        <end position="40"/>
    </location>
</feature>
<feature type="signal peptide" evidence="2">
    <location>
        <begin position="1"/>
        <end position="21"/>
    </location>
</feature>
<evidence type="ECO:0000313" key="4">
    <source>
        <dbReference type="Proteomes" id="UP001499954"/>
    </source>
</evidence>
<evidence type="ECO:0000256" key="1">
    <source>
        <dbReference type="SAM" id="MobiDB-lite"/>
    </source>
</evidence>
<dbReference type="EMBL" id="BAAAMK010000001">
    <property type="protein sequence ID" value="GAA1944762.1"/>
    <property type="molecule type" value="Genomic_DNA"/>
</dbReference>
<feature type="region of interest" description="Disordered" evidence="1">
    <location>
        <begin position="24"/>
        <end position="44"/>
    </location>
</feature>
<reference evidence="3 4" key="1">
    <citation type="journal article" date="2019" name="Int. J. Syst. Evol. Microbiol.">
        <title>The Global Catalogue of Microorganisms (GCM) 10K type strain sequencing project: providing services to taxonomists for standard genome sequencing and annotation.</title>
        <authorList>
            <consortium name="The Broad Institute Genomics Platform"/>
            <consortium name="The Broad Institute Genome Sequencing Center for Infectious Disease"/>
            <person name="Wu L."/>
            <person name="Ma J."/>
        </authorList>
    </citation>
    <scope>NUCLEOTIDE SEQUENCE [LARGE SCALE GENOMIC DNA]</scope>
    <source>
        <strain evidence="3 4">JCM 13584</strain>
    </source>
</reference>
<protein>
    <submittedName>
        <fullName evidence="3">Uncharacterized protein</fullName>
    </submittedName>
</protein>
<organism evidence="3 4">
    <name type="scientific">Agromyces allii</name>
    <dbReference type="NCBI Taxonomy" id="393607"/>
    <lineage>
        <taxon>Bacteria</taxon>
        <taxon>Bacillati</taxon>
        <taxon>Actinomycetota</taxon>
        <taxon>Actinomycetes</taxon>
        <taxon>Micrococcales</taxon>
        <taxon>Microbacteriaceae</taxon>
        <taxon>Agromyces</taxon>
    </lineage>
</organism>
<keyword evidence="4" id="KW-1185">Reference proteome</keyword>
<accession>A0ABN2Q567</accession>
<gene>
    <name evidence="3" type="ORF">GCM10009717_08940</name>
</gene>
<evidence type="ECO:0000256" key="2">
    <source>
        <dbReference type="SAM" id="SignalP"/>
    </source>
</evidence>